<dbReference type="Proteomes" id="UP000289738">
    <property type="component" value="Chromosome B05"/>
</dbReference>
<keyword evidence="1" id="KW-0812">Transmembrane</keyword>
<dbReference type="InterPro" id="IPR012337">
    <property type="entry name" value="RNaseH-like_sf"/>
</dbReference>
<dbReference type="PANTHER" id="PTHR47723:SF13">
    <property type="entry name" value="PUTATIVE-RELATED"/>
    <property type="match status" value="1"/>
</dbReference>
<reference evidence="3 4" key="1">
    <citation type="submission" date="2019-01" db="EMBL/GenBank/DDBJ databases">
        <title>Sequencing of cultivated peanut Arachis hypogaea provides insights into genome evolution and oil improvement.</title>
        <authorList>
            <person name="Chen X."/>
        </authorList>
    </citation>
    <scope>NUCLEOTIDE SEQUENCE [LARGE SCALE GENOMIC DNA]</scope>
    <source>
        <strain evidence="4">cv. Fuhuasheng</strain>
        <tissue evidence="3">Leaves</tissue>
    </source>
</reference>
<organism evidence="3 4">
    <name type="scientific">Arachis hypogaea</name>
    <name type="common">Peanut</name>
    <dbReference type="NCBI Taxonomy" id="3818"/>
    <lineage>
        <taxon>Eukaryota</taxon>
        <taxon>Viridiplantae</taxon>
        <taxon>Streptophyta</taxon>
        <taxon>Embryophyta</taxon>
        <taxon>Tracheophyta</taxon>
        <taxon>Spermatophyta</taxon>
        <taxon>Magnoliopsida</taxon>
        <taxon>eudicotyledons</taxon>
        <taxon>Gunneridae</taxon>
        <taxon>Pentapetalae</taxon>
        <taxon>rosids</taxon>
        <taxon>fabids</taxon>
        <taxon>Fabales</taxon>
        <taxon>Fabaceae</taxon>
        <taxon>Papilionoideae</taxon>
        <taxon>50 kb inversion clade</taxon>
        <taxon>dalbergioids sensu lato</taxon>
        <taxon>Dalbergieae</taxon>
        <taxon>Pterocarpus clade</taxon>
        <taxon>Arachis</taxon>
    </lineage>
</organism>
<dbReference type="PANTHER" id="PTHR47723">
    <property type="entry name" value="OS05G0353850 PROTEIN"/>
    <property type="match status" value="1"/>
</dbReference>
<comment type="caution">
    <text evidence="3">The sequence shown here is derived from an EMBL/GenBank/DDBJ whole genome shotgun (WGS) entry which is preliminary data.</text>
</comment>
<keyword evidence="1" id="KW-1133">Transmembrane helix</keyword>
<dbReference type="AlphaFoldDB" id="A0A444YZI0"/>
<dbReference type="GO" id="GO:0004523">
    <property type="term" value="F:RNA-DNA hybrid ribonuclease activity"/>
    <property type="evidence" value="ECO:0007669"/>
    <property type="project" value="InterPro"/>
</dbReference>
<dbReference type="STRING" id="3818.A0A444YZI0"/>
<dbReference type="InterPro" id="IPR044730">
    <property type="entry name" value="RNase_H-like_dom_plant"/>
</dbReference>
<dbReference type="Pfam" id="PF13456">
    <property type="entry name" value="RVT_3"/>
    <property type="match status" value="1"/>
</dbReference>
<dbReference type="EMBL" id="SDMP01000015">
    <property type="protein sequence ID" value="RYR07357.1"/>
    <property type="molecule type" value="Genomic_DNA"/>
</dbReference>
<evidence type="ECO:0000259" key="2">
    <source>
        <dbReference type="Pfam" id="PF13456"/>
    </source>
</evidence>
<feature type="transmembrane region" description="Helical" evidence="1">
    <location>
        <begin position="277"/>
        <end position="305"/>
    </location>
</feature>
<feature type="domain" description="RNase H type-1" evidence="2">
    <location>
        <begin position="30"/>
        <end position="151"/>
    </location>
</feature>
<accession>A0A444YZI0</accession>
<dbReference type="SUPFAM" id="SSF53098">
    <property type="entry name" value="Ribonuclease H-like"/>
    <property type="match status" value="1"/>
</dbReference>
<keyword evidence="1" id="KW-0472">Membrane</keyword>
<keyword evidence="4" id="KW-1185">Reference proteome</keyword>
<gene>
    <name evidence="3" type="ORF">Ahy_B05g074695</name>
</gene>
<proteinExistence type="predicted"/>
<sequence length="314" mass="33848">MSSSNGYVVIKKTVDLVSWEPPVDWCINLNVDGSVIQPASSRTCGGLLRNGDGNLVAGFMMKIGRITITTAEIWAIYTGMKLAVELGINRLQIETDSSSALKLIDGSSSRHHHTLSLIRAIEDLRSKMSHVSFKHVFRKANLCADALAKQAQSISTGLLCFAALPLFLMPILADDRDPFLLHIHSPSFHCRSVATSSHRHHLQSSPSWVFIIPLHTHSLSISASPLHCCHFRSACCCCSLPFVASLVATSAVLVVTTHVFVAVFVTSLVTTSSVLVVVAPILIGVFIASPIATSAVLVVAAPVLLRRALLRPPF</sequence>
<evidence type="ECO:0000313" key="4">
    <source>
        <dbReference type="Proteomes" id="UP000289738"/>
    </source>
</evidence>
<dbReference type="Gene3D" id="3.30.420.10">
    <property type="entry name" value="Ribonuclease H-like superfamily/Ribonuclease H"/>
    <property type="match status" value="1"/>
</dbReference>
<protein>
    <recommendedName>
        <fullName evidence="2">RNase H type-1 domain-containing protein</fullName>
    </recommendedName>
</protein>
<dbReference type="CDD" id="cd06222">
    <property type="entry name" value="RNase_H_like"/>
    <property type="match status" value="1"/>
</dbReference>
<name>A0A444YZI0_ARAHY</name>
<dbReference type="GO" id="GO:0003676">
    <property type="term" value="F:nucleic acid binding"/>
    <property type="evidence" value="ECO:0007669"/>
    <property type="project" value="InterPro"/>
</dbReference>
<dbReference type="InterPro" id="IPR053151">
    <property type="entry name" value="RNase_H-like"/>
</dbReference>
<evidence type="ECO:0000313" key="3">
    <source>
        <dbReference type="EMBL" id="RYR07357.1"/>
    </source>
</evidence>
<dbReference type="InterPro" id="IPR002156">
    <property type="entry name" value="RNaseH_domain"/>
</dbReference>
<dbReference type="InterPro" id="IPR036397">
    <property type="entry name" value="RNaseH_sf"/>
</dbReference>
<evidence type="ECO:0000256" key="1">
    <source>
        <dbReference type="SAM" id="Phobius"/>
    </source>
</evidence>
<feature type="transmembrane region" description="Helical" evidence="1">
    <location>
        <begin position="242"/>
        <end position="265"/>
    </location>
</feature>